<gene>
    <name evidence="1" type="ORF">AZ78_2963</name>
</gene>
<sequence>MARRSALAGPVLSLRPPQAGAATRLALGFAAARGQAGAMHGVAPRRGGIVECDARATLDRAARVATRARHWRGRLRWLGCRSRRRGFAGDHDVRAADRP</sequence>
<dbReference type="Proteomes" id="UP000023435">
    <property type="component" value="Unassembled WGS sequence"/>
</dbReference>
<evidence type="ECO:0000313" key="1">
    <source>
        <dbReference type="EMBL" id="KWS05411.1"/>
    </source>
</evidence>
<accession>A0A108UA80</accession>
<protein>
    <submittedName>
        <fullName evidence="1">Uncharacterized protein</fullName>
    </submittedName>
</protein>
<proteinExistence type="predicted"/>
<name>A0A108UA80_9GAMM</name>
<dbReference type="AlphaFoldDB" id="A0A108UA80"/>
<reference evidence="1 2" key="1">
    <citation type="journal article" date="2014" name="Genome Announc.">
        <title>Draft Genome Sequence of Lysobacter capsici AZ78, a Bacterium Antagonistic to Plant-Pathogenic Oomycetes.</title>
        <authorList>
            <person name="Puopolo G."/>
            <person name="Sonego P."/>
            <person name="Engelen K."/>
            <person name="Pertot I."/>
        </authorList>
    </citation>
    <scope>NUCLEOTIDE SEQUENCE [LARGE SCALE GENOMIC DNA]</scope>
    <source>
        <strain evidence="1 2">AZ78</strain>
    </source>
</reference>
<comment type="caution">
    <text evidence="1">The sequence shown here is derived from an EMBL/GenBank/DDBJ whole genome shotgun (WGS) entry which is preliminary data.</text>
</comment>
<organism evidence="1 2">
    <name type="scientific">Lysobacter capsici AZ78</name>
    <dbReference type="NCBI Taxonomy" id="1444315"/>
    <lineage>
        <taxon>Bacteria</taxon>
        <taxon>Pseudomonadati</taxon>
        <taxon>Pseudomonadota</taxon>
        <taxon>Gammaproteobacteria</taxon>
        <taxon>Lysobacterales</taxon>
        <taxon>Lysobacteraceae</taxon>
        <taxon>Lysobacter</taxon>
    </lineage>
</organism>
<evidence type="ECO:0000313" key="2">
    <source>
        <dbReference type="Proteomes" id="UP000023435"/>
    </source>
</evidence>
<keyword evidence="2" id="KW-1185">Reference proteome</keyword>
<dbReference type="EMBL" id="JAJA02000001">
    <property type="protein sequence ID" value="KWS05411.1"/>
    <property type="molecule type" value="Genomic_DNA"/>
</dbReference>